<gene>
    <name evidence="1" type="ORF">G3I53_28210</name>
</gene>
<dbReference type="AlphaFoldDB" id="A0A6G3R318"/>
<feature type="non-terminal residue" evidence="1">
    <location>
        <position position="1"/>
    </location>
</feature>
<dbReference type="Gene3D" id="3.40.630.10">
    <property type="entry name" value="Zn peptidases"/>
    <property type="match status" value="1"/>
</dbReference>
<reference evidence="1" key="1">
    <citation type="submission" date="2020-01" db="EMBL/GenBank/DDBJ databases">
        <title>Insect and environment-associated Actinomycetes.</title>
        <authorList>
            <person name="Currrie C."/>
            <person name="Chevrette M."/>
            <person name="Carlson C."/>
            <person name="Stubbendieck R."/>
            <person name="Wendt-Pienkowski E."/>
        </authorList>
    </citation>
    <scope>NUCLEOTIDE SEQUENCE</scope>
    <source>
        <strain evidence="1">SID14436</strain>
    </source>
</reference>
<sequence>RAAHTALLGARRVLTWPGSMAAEDFPLFGDAGAEVHGQRGVPLVYWMLGVVGAEEWRRAATGGPGTQPLAPNHSPAFAPHIGSALRPAVAALAGAALDRFAAG</sequence>
<keyword evidence="1" id="KW-0378">Hydrolase</keyword>
<accession>A0A6G3R318</accession>
<evidence type="ECO:0000313" key="1">
    <source>
        <dbReference type="EMBL" id="NEA89820.1"/>
    </source>
</evidence>
<dbReference type="EMBL" id="JAAGMD010000785">
    <property type="protein sequence ID" value="NEA89820.1"/>
    <property type="molecule type" value="Genomic_DNA"/>
</dbReference>
<protein>
    <submittedName>
        <fullName evidence="1">Amidohydrolase</fullName>
    </submittedName>
</protein>
<dbReference type="GO" id="GO:0016787">
    <property type="term" value="F:hydrolase activity"/>
    <property type="evidence" value="ECO:0007669"/>
    <property type="project" value="UniProtKB-KW"/>
</dbReference>
<organism evidence="1">
    <name type="scientific">Streptomyces sp. SID14436</name>
    <dbReference type="NCBI Taxonomy" id="2706070"/>
    <lineage>
        <taxon>Bacteria</taxon>
        <taxon>Bacillati</taxon>
        <taxon>Actinomycetota</taxon>
        <taxon>Actinomycetes</taxon>
        <taxon>Kitasatosporales</taxon>
        <taxon>Streptomycetaceae</taxon>
        <taxon>Streptomyces</taxon>
    </lineage>
</organism>
<proteinExistence type="predicted"/>
<name>A0A6G3R318_9ACTN</name>
<comment type="caution">
    <text evidence="1">The sequence shown here is derived from an EMBL/GenBank/DDBJ whole genome shotgun (WGS) entry which is preliminary data.</text>
</comment>